<proteinExistence type="predicted"/>
<reference evidence="3 4" key="1">
    <citation type="journal article" date="2019" name="Int. J. Syst. Evol. Microbiol.">
        <title>The Global Catalogue of Microorganisms (GCM) 10K type strain sequencing project: providing services to taxonomists for standard genome sequencing and annotation.</title>
        <authorList>
            <consortium name="The Broad Institute Genomics Platform"/>
            <consortium name="The Broad Institute Genome Sequencing Center for Infectious Disease"/>
            <person name="Wu L."/>
            <person name="Ma J."/>
        </authorList>
    </citation>
    <scope>NUCLEOTIDE SEQUENCE [LARGE SCALE GENOMIC DNA]</scope>
    <source>
        <strain evidence="3 4">JCM 4395</strain>
    </source>
</reference>
<dbReference type="SUPFAM" id="SSF53098">
    <property type="entry name" value="Ribonuclease H-like"/>
    <property type="match status" value="1"/>
</dbReference>
<dbReference type="RefSeq" id="WP_344400086.1">
    <property type="nucleotide sequence ID" value="NZ_BAAASG010000006.1"/>
</dbReference>
<evidence type="ECO:0000313" key="3">
    <source>
        <dbReference type="EMBL" id="GAA2485109.1"/>
    </source>
</evidence>
<evidence type="ECO:0000256" key="1">
    <source>
        <dbReference type="SAM" id="MobiDB-lite"/>
    </source>
</evidence>
<dbReference type="PROSITE" id="PS50994">
    <property type="entry name" value="INTEGRASE"/>
    <property type="match status" value="1"/>
</dbReference>
<dbReference type="InterPro" id="IPR036397">
    <property type="entry name" value="RNaseH_sf"/>
</dbReference>
<feature type="compositionally biased region" description="Polar residues" evidence="1">
    <location>
        <begin position="627"/>
        <end position="642"/>
    </location>
</feature>
<dbReference type="EMBL" id="BAAASG010000006">
    <property type="protein sequence ID" value="GAA2485109.1"/>
    <property type="molecule type" value="Genomic_DNA"/>
</dbReference>
<accession>A0ABN3LIU4</accession>
<dbReference type="InterPro" id="IPR012337">
    <property type="entry name" value="RNaseH-like_sf"/>
</dbReference>
<evidence type="ECO:0000313" key="4">
    <source>
        <dbReference type="Proteomes" id="UP001501777"/>
    </source>
</evidence>
<feature type="region of interest" description="Disordered" evidence="1">
    <location>
        <begin position="627"/>
        <end position="686"/>
    </location>
</feature>
<gene>
    <name evidence="3" type="ORF">GCM10010276_23710</name>
</gene>
<dbReference type="Gene3D" id="3.30.420.10">
    <property type="entry name" value="Ribonuclease H-like superfamily/Ribonuclease H"/>
    <property type="match status" value="1"/>
</dbReference>
<comment type="caution">
    <text evidence="3">The sequence shown here is derived from an EMBL/GenBank/DDBJ whole genome shotgun (WGS) entry which is preliminary data.</text>
</comment>
<protein>
    <submittedName>
        <fullName evidence="3">DDE-type integrase/transposase/recombinase</fullName>
    </submittedName>
</protein>
<dbReference type="Proteomes" id="UP001501777">
    <property type="component" value="Unassembled WGS sequence"/>
</dbReference>
<feature type="compositionally biased region" description="Basic and acidic residues" evidence="1">
    <location>
        <begin position="117"/>
        <end position="132"/>
    </location>
</feature>
<evidence type="ECO:0000259" key="2">
    <source>
        <dbReference type="PROSITE" id="PS50994"/>
    </source>
</evidence>
<organism evidence="3 4">
    <name type="scientific">Streptomyces longisporus</name>
    <dbReference type="NCBI Taxonomy" id="1948"/>
    <lineage>
        <taxon>Bacteria</taxon>
        <taxon>Bacillati</taxon>
        <taxon>Actinomycetota</taxon>
        <taxon>Actinomycetes</taxon>
        <taxon>Kitasatosporales</taxon>
        <taxon>Streptomycetaceae</taxon>
        <taxon>Streptomyces</taxon>
    </lineage>
</organism>
<feature type="region of interest" description="Disordered" evidence="1">
    <location>
        <begin position="103"/>
        <end position="132"/>
    </location>
</feature>
<feature type="domain" description="Integrase catalytic" evidence="2">
    <location>
        <begin position="262"/>
        <end position="492"/>
    </location>
</feature>
<sequence>MVSAHGGRPVAGARHRQVKLGAYVTFEGRAWQVAAVAGASVRLVDEHGQTASVLASFLFADPAFAVVDSPAAAVPPWGLLESVPERERERALAWQRHIREVETGLPGGAASGGTPRPEYDPARRSMAEREQAKADELARLGWPQVSRATVRRMRARYHASGLLGLIPRRKPSRATGRADERVVAAVLEALRRQRGRSTGTLKGLRELTGQILADIHGPGAVPLPAPSTFSRLVRVLADPLEHPGRPARTATTTPVRPYTPTVALRPGELVQVDTTRLDVMAVGEDGKPVRPELTIALDVATRSVVAAVLREEGTKAVDAALLLAEMAVPHPARPGWPGHLRLAHAAVPYDRLLALDARLEQAAARPVVVPETIVIDRGAIFVSAAFLAACETLGVSVQPTPPRSPAAKGAVERTFGSINTLVAQHIAGYTGSHILERGEAVEDEARFTVAQLQELLDEWVTARWQHRPHEGLRHPVLPKKALTPNEMWGALLGASGYVPLPLAGADYLELLPVRFHPITGRGIRINHRTYDHACLNEHRGRPSPIGQPGGKWEVHLNPHDVRQIYIRLPDGHLHEVPWIHRDHVHAPMGETAWRHIRAALGRRGDREAHEAALADAADQVLRRSRPLTGNAQAAATPSQTADSPPGTPPAQHPARDPEDSLDAVEASAHDDDDSQAGGEQSPLQAGFALYDAFEEAEHW</sequence>
<dbReference type="InterPro" id="IPR001584">
    <property type="entry name" value="Integrase_cat-core"/>
</dbReference>
<keyword evidence="4" id="KW-1185">Reference proteome</keyword>
<name>A0ABN3LIU4_STRLO</name>